<sequence>KKLSYPAVVSEILGTNNYLVLSDNGPKHVSGDVMSKSVKPAAVAPADDVDRNHHDTVVVDDDNVSVASDISDESDFGNNIVTIQNNNNYNNLNNVVNQNRRGQREVLNLGPAPLLPRLRSGRF</sequence>
<dbReference type="EMBL" id="CAXKWB010034590">
    <property type="protein sequence ID" value="CAL4145030.1"/>
    <property type="molecule type" value="Genomic_DNA"/>
</dbReference>
<accession>A0AAV2RUK9</accession>
<feature type="non-terminal residue" evidence="1">
    <location>
        <position position="1"/>
    </location>
</feature>
<protein>
    <submittedName>
        <fullName evidence="1">Uncharacterized protein</fullName>
    </submittedName>
</protein>
<reference evidence="1 2" key="1">
    <citation type="submission" date="2024-05" db="EMBL/GenBank/DDBJ databases">
        <authorList>
            <person name="Wallberg A."/>
        </authorList>
    </citation>
    <scope>NUCLEOTIDE SEQUENCE [LARGE SCALE GENOMIC DNA]</scope>
</reference>
<gene>
    <name evidence="1" type="ORF">MNOR_LOCUS29600</name>
</gene>
<evidence type="ECO:0000313" key="2">
    <source>
        <dbReference type="Proteomes" id="UP001497623"/>
    </source>
</evidence>
<proteinExistence type="predicted"/>
<evidence type="ECO:0000313" key="1">
    <source>
        <dbReference type="EMBL" id="CAL4145030.1"/>
    </source>
</evidence>
<organism evidence="1 2">
    <name type="scientific">Meganyctiphanes norvegica</name>
    <name type="common">Northern krill</name>
    <name type="synonym">Thysanopoda norvegica</name>
    <dbReference type="NCBI Taxonomy" id="48144"/>
    <lineage>
        <taxon>Eukaryota</taxon>
        <taxon>Metazoa</taxon>
        <taxon>Ecdysozoa</taxon>
        <taxon>Arthropoda</taxon>
        <taxon>Crustacea</taxon>
        <taxon>Multicrustacea</taxon>
        <taxon>Malacostraca</taxon>
        <taxon>Eumalacostraca</taxon>
        <taxon>Eucarida</taxon>
        <taxon>Euphausiacea</taxon>
        <taxon>Euphausiidae</taxon>
        <taxon>Meganyctiphanes</taxon>
    </lineage>
</organism>
<name>A0AAV2RUK9_MEGNR</name>
<keyword evidence="2" id="KW-1185">Reference proteome</keyword>
<comment type="caution">
    <text evidence="1">The sequence shown here is derived from an EMBL/GenBank/DDBJ whole genome shotgun (WGS) entry which is preliminary data.</text>
</comment>
<dbReference type="AlphaFoldDB" id="A0AAV2RUK9"/>
<dbReference type="Proteomes" id="UP001497623">
    <property type="component" value="Unassembled WGS sequence"/>
</dbReference>